<accession>A0AAE1REP6</accession>
<proteinExistence type="predicted"/>
<protein>
    <submittedName>
        <fullName evidence="1">Uncharacterized protein</fullName>
    </submittedName>
</protein>
<dbReference type="PANTHER" id="PTHR11439">
    <property type="entry name" value="GAG-POL-RELATED RETROTRANSPOSON"/>
    <property type="match status" value="1"/>
</dbReference>
<organism evidence="1 2">
    <name type="scientific">Anisodus tanguticus</name>
    <dbReference type="NCBI Taxonomy" id="243964"/>
    <lineage>
        <taxon>Eukaryota</taxon>
        <taxon>Viridiplantae</taxon>
        <taxon>Streptophyta</taxon>
        <taxon>Embryophyta</taxon>
        <taxon>Tracheophyta</taxon>
        <taxon>Spermatophyta</taxon>
        <taxon>Magnoliopsida</taxon>
        <taxon>eudicotyledons</taxon>
        <taxon>Gunneridae</taxon>
        <taxon>Pentapetalae</taxon>
        <taxon>asterids</taxon>
        <taxon>lamiids</taxon>
        <taxon>Solanales</taxon>
        <taxon>Solanaceae</taxon>
        <taxon>Solanoideae</taxon>
        <taxon>Hyoscyameae</taxon>
        <taxon>Anisodus</taxon>
    </lineage>
</organism>
<dbReference type="CDD" id="cd09272">
    <property type="entry name" value="RNase_HI_RT_Ty1"/>
    <property type="match status" value="1"/>
</dbReference>
<sequence>MLLSYTDADWAGCPNTQRSTSGFCVFLGDNLISWSAKRHATRSRSSAEAEYRGVENVVAEICWLRNLLLELQCPLRQASIVYYDNIFIIYLSHNPVQHQRTKHIEIDLHFVREKVALGHVRVLHVPSSYQYATYLPKDFPDAIS</sequence>
<evidence type="ECO:0000313" key="2">
    <source>
        <dbReference type="Proteomes" id="UP001291623"/>
    </source>
</evidence>
<reference evidence="1" key="1">
    <citation type="submission" date="2023-12" db="EMBL/GenBank/DDBJ databases">
        <title>Genome assembly of Anisodus tanguticus.</title>
        <authorList>
            <person name="Wang Y.-J."/>
        </authorList>
    </citation>
    <scope>NUCLEOTIDE SEQUENCE</scope>
    <source>
        <strain evidence="1">KB-2021</strain>
        <tissue evidence="1">Leaf</tissue>
    </source>
</reference>
<dbReference type="PANTHER" id="PTHR11439:SF524">
    <property type="entry name" value="RNA-DIRECTED DNA POLYMERASE, PROTEIN KINASE RLK-PELLE-DLSV FAMILY"/>
    <property type="match status" value="1"/>
</dbReference>
<gene>
    <name evidence="1" type="ORF">RND71_029774</name>
</gene>
<evidence type="ECO:0000313" key="1">
    <source>
        <dbReference type="EMBL" id="KAK4350461.1"/>
    </source>
</evidence>
<dbReference type="AlphaFoldDB" id="A0AAE1REP6"/>
<dbReference type="Proteomes" id="UP001291623">
    <property type="component" value="Unassembled WGS sequence"/>
</dbReference>
<keyword evidence="2" id="KW-1185">Reference proteome</keyword>
<dbReference type="SUPFAM" id="SSF56672">
    <property type="entry name" value="DNA/RNA polymerases"/>
    <property type="match status" value="1"/>
</dbReference>
<dbReference type="InterPro" id="IPR043502">
    <property type="entry name" value="DNA/RNA_pol_sf"/>
</dbReference>
<name>A0AAE1REP6_9SOLA</name>
<dbReference type="EMBL" id="JAVYJV010000016">
    <property type="protein sequence ID" value="KAK4350461.1"/>
    <property type="molecule type" value="Genomic_DNA"/>
</dbReference>
<comment type="caution">
    <text evidence="1">The sequence shown here is derived from an EMBL/GenBank/DDBJ whole genome shotgun (WGS) entry which is preliminary data.</text>
</comment>